<feature type="compositionally biased region" description="Acidic residues" evidence="2">
    <location>
        <begin position="167"/>
        <end position="180"/>
    </location>
</feature>
<feature type="compositionally biased region" description="Basic and acidic residues" evidence="2">
    <location>
        <begin position="297"/>
        <end position="326"/>
    </location>
</feature>
<dbReference type="PANTHER" id="PTHR15885">
    <property type="entry name" value="COILED-COIL DOMAIN-CONTAINING PROTEIN 174"/>
    <property type="match status" value="1"/>
</dbReference>
<evidence type="ECO:0000256" key="2">
    <source>
        <dbReference type="SAM" id="MobiDB-lite"/>
    </source>
</evidence>
<proteinExistence type="predicted"/>
<dbReference type="OrthoDB" id="333551at2759"/>
<keyword evidence="4" id="KW-1185">Reference proteome</keyword>
<feature type="region of interest" description="Disordered" evidence="2">
    <location>
        <begin position="43"/>
        <end position="68"/>
    </location>
</feature>
<evidence type="ECO:0000256" key="1">
    <source>
        <dbReference type="ARBA" id="ARBA00023054"/>
    </source>
</evidence>
<dbReference type="PANTHER" id="PTHR15885:SF1">
    <property type="entry name" value="COILED-COIL DOMAIN-CONTAINING PROTEIN 174"/>
    <property type="match status" value="1"/>
</dbReference>
<feature type="compositionally biased region" description="Acidic residues" evidence="2">
    <location>
        <begin position="132"/>
        <end position="141"/>
    </location>
</feature>
<dbReference type="EMBL" id="ML119803">
    <property type="protein sequence ID" value="RPA74021.1"/>
    <property type="molecule type" value="Genomic_DNA"/>
</dbReference>
<sequence length="349" mass="40959">MSVSKEEELPMYGIRRPKNKPTAIPLTTSSIHSLSTELALAKARAETGERESKRAKKNRYDITGPSNKEDIYKTAKDYGKSKLKFVRKEKDELGNLKLTEEEYQRSRKAMEEKAKRYDQLKRKRQRRIGLGYDDDEDDDMLIDFGRKAEEADDIGMGGSTSRTTRDDDSDSSFENSDDDDPFKGREGEELIEYIDEFGRSRMVPKSWAEKQERLLRMEEEMSALPSRPENLIYGPTVQTEAIQVAEFPTFNSSNYERKKPNHYDATAEVRTKGVGFFAFSHDENIRKKEMEELMREREVTERKRAEAEARRKRRKEEVEMRKEEIRRRRREKQGATWLENVFDQLDGFT</sequence>
<feature type="compositionally biased region" description="Basic and acidic residues" evidence="2">
    <location>
        <begin position="103"/>
        <end position="120"/>
    </location>
</feature>
<feature type="region of interest" description="Disordered" evidence="2">
    <location>
        <begin position="1"/>
        <end position="25"/>
    </location>
</feature>
<feature type="region of interest" description="Disordered" evidence="2">
    <location>
        <begin position="297"/>
        <end position="332"/>
    </location>
</feature>
<dbReference type="STRING" id="1160509.A0A3N4HPQ4"/>
<organism evidence="3 4">
    <name type="scientific">Ascobolus immersus RN42</name>
    <dbReference type="NCBI Taxonomy" id="1160509"/>
    <lineage>
        <taxon>Eukaryota</taxon>
        <taxon>Fungi</taxon>
        <taxon>Dikarya</taxon>
        <taxon>Ascomycota</taxon>
        <taxon>Pezizomycotina</taxon>
        <taxon>Pezizomycetes</taxon>
        <taxon>Pezizales</taxon>
        <taxon>Ascobolaceae</taxon>
        <taxon>Ascobolus</taxon>
    </lineage>
</organism>
<feature type="region of interest" description="Disordered" evidence="2">
    <location>
        <begin position="103"/>
        <end position="186"/>
    </location>
</feature>
<dbReference type="Proteomes" id="UP000275078">
    <property type="component" value="Unassembled WGS sequence"/>
</dbReference>
<dbReference type="Pfam" id="PF13300">
    <property type="entry name" value="DUF4078"/>
    <property type="match status" value="1"/>
</dbReference>
<evidence type="ECO:0000313" key="3">
    <source>
        <dbReference type="EMBL" id="RPA74021.1"/>
    </source>
</evidence>
<evidence type="ECO:0000313" key="4">
    <source>
        <dbReference type="Proteomes" id="UP000275078"/>
    </source>
</evidence>
<keyword evidence="1" id="KW-0175">Coiled coil</keyword>
<reference evidence="3 4" key="1">
    <citation type="journal article" date="2018" name="Nat. Ecol. Evol.">
        <title>Pezizomycetes genomes reveal the molecular basis of ectomycorrhizal truffle lifestyle.</title>
        <authorList>
            <person name="Murat C."/>
            <person name="Payen T."/>
            <person name="Noel B."/>
            <person name="Kuo A."/>
            <person name="Morin E."/>
            <person name="Chen J."/>
            <person name="Kohler A."/>
            <person name="Krizsan K."/>
            <person name="Balestrini R."/>
            <person name="Da Silva C."/>
            <person name="Montanini B."/>
            <person name="Hainaut M."/>
            <person name="Levati E."/>
            <person name="Barry K.W."/>
            <person name="Belfiori B."/>
            <person name="Cichocki N."/>
            <person name="Clum A."/>
            <person name="Dockter R.B."/>
            <person name="Fauchery L."/>
            <person name="Guy J."/>
            <person name="Iotti M."/>
            <person name="Le Tacon F."/>
            <person name="Lindquist E.A."/>
            <person name="Lipzen A."/>
            <person name="Malagnac F."/>
            <person name="Mello A."/>
            <person name="Molinier V."/>
            <person name="Miyauchi S."/>
            <person name="Poulain J."/>
            <person name="Riccioni C."/>
            <person name="Rubini A."/>
            <person name="Sitrit Y."/>
            <person name="Splivallo R."/>
            <person name="Traeger S."/>
            <person name="Wang M."/>
            <person name="Zifcakova L."/>
            <person name="Wipf D."/>
            <person name="Zambonelli A."/>
            <person name="Paolocci F."/>
            <person name="Nowrousian M."/>
            <person name="Ottonello S."/>
            <person name="Baldrian P."/>
            <person name="Spatafora J.W."/>
            <person name="Henrissat B."/>
            <person name="Nagy L.G."/>
            <person name="Aury J.M."/>
            <person name="Wincker P."/>
            <person name="Grigoriev I.V."/>
            <person name="Bonfante P."/>
            <person name="Martin F.M."/>
        </authorList>
    </citation>
    <scope>NUCLEOTIDE SEQUENCE [LARGE SCALE GENOMIC DNA]</scope>
    <source>
        <strain evidence="3 4">RN42</strain>
    </source>
</reference>
<dbReference type="InterPro" id="IPR025066">
    <property type="entry name" value="CCDC174-like"/>
</dbReference>
<dbReference type="AlphaFoldDB" id="A0A3N4HPQ4"/>
<name>A0A3N4HPQ4_ASCIM</name>
<accession>A0A3N4HPQ4</accession>
<feature type="compositionally biased region" description="Basic and acidic residues" evidence="2">
    <location>
        <begin position="43"/>
        <end position="52"/>
    </location>
</feature>
<dbReference type="GO" id="GO:0005634">
    <property type="term" value="C:nucleus"/>
    <property type="evidence" value="ECO:0007669"/>
    <property type="project" value="TreeGrafter"/>
</dbReference>
<protein>
    <submittedName>
        <fullName evidence="3">Uncharacterized protein</fullName>
    </submittedName>
</protein>
<gene>
    <name evidence="3" type="ORF">BJ508DRAFT_418809</name>
</gene>